<dbReference type="GO" id="GO:0005886">
    <property type="term" value="C:plasma membrane"/>
    <property type="evidence" value="ECO:0007669"/>
    <property type="project" value="UniProtKB-SubCell"/>
</dbReference>
<evidence type="ECO:0000256" key="5">
    <source>
        <dbReference type="ARBA" id="ARBA00023136"/>
    </source>
</evidence>
<proteinExistence type="inferred from homology"/>
<feature type="transmembrane region" description="Helical" evidence="6">
    <location>
        <begin position="12"/>
        <end position="36"/>
    </location>
</feature>
<evidence type="ECO:0000256" key="4">
    <source>
        <dbReference type="ARBA" id="ARBA00022989"/>
    </source>
</evidence>
<keyword evidence="5 6" id="KW-0472">Membrane</keyword>
<dbReference type="AlphaFoldDB" id="R4SYR6"/>
<dbReference type="Pfam" id="PF01925">
    <property type="entry name" value="TauE"/>
    <property type="match status" value="1"/>
</dbReference>
<feature type="transmembrane region" description="Helical" evidence="6">
    <location>
        <begin position="191"/>
        <end position="213"/>
    </location>
</feature>
<keyword evidence="3 6" id="KW-0812">Transmembrane</keyword>
<dbReference type="PANTHER" id="PTHR43701:SF2">
    <property type="entry name" value="MEMBRANE TRANSPORTER PROTEIN YJNA-RELATED"/>
    <property type="match status" value="1"/>
</dbReference>
<feature type="transmembrane region" description="Helical" evidence="6">
    <location>
        <begin position="225"/>
        <end position="245"/>
    </location>
</feature>
<feature type="transmembrane region" description="Helical" evidence="6">
    <location>
        <begin position="90"/>
        <end position="111"/>
    </location>
</feature>
<evidence type="ECO:0000256" key="6">
    <source>
        <dbReference type="RuleBase" id="RU363041"/>
    </source>
</evidence>
<dbReference type="EMBL" id="CP003410">
    <property type="protein sequence ID" value="AGM08474.1"/>
    <property type="molecule type" value="Genomic_DNA"/>
</dbReference>
<dbReference type="KEGG" id="aoi:AORI_5891"/>
<dbReference type="Proteomes" id="UP000013968">
    <property type="component" value="Chromosome"/>
</dbReference>
<keyword evidence="4 6" id="KW-1133">Transmembrane helix</keyword>
<keyword evidence="8" id="KW-1185">Reference proteome</keyword>
<dbReference type="HOGENOM" id="CLU_045498_6_1_11"/>
<evidence type="ECO:0000256" key="3">
    <source>
        <dbReference type="ARBA" id="ARBA00022692"/>
    </source>
</evidence>
<keyword evidence="6" id="KW-1003">Cell membrane</keyword>
<name>R4SYR6_9PSEU</name>
<feature type="transmembrane region" description="Helical" evidence="6">
    <location>
        <begin position="150"/>
        <end position="171"/>
    </location>
</feature>
<comment type="subcellular location">
    <subcellularLocation>
        <location evidence="6">Cell membrane</location>
        <topology evidence="6">Multi-pass membrane protein</topology>
    </subcellularLocation>
    <subcellularLocation>
        <location evidence="1">Membrane</location>
        <topology evidence="1">Multi-pass membrane protein</topology>
    </subcellularLocation>
</comment>
<dbReference type="InterPro" id="IPR051598">
    <property type="entry name" value="TSUP/Inactive_protease-like"/>
</dbReference>
<gene>
    <name evidence="7" type="ORF">AORI_5891</name>
</gene>
<sequence length="276" mass="28231">MPAVPVRPTVEGVLIEISVLLGFGCLSGVTTVLFGFGGGFITVPVVYAFALAEPEHAMHVAVATSTAVMVVNAGSATLAQWRAGRLRRDYLWPLVAFIGLGAVLGSFAATIADESVLRWLFVAYLALTIADSVVRKGFVSRRDDDRPRALGGITTTAGGTGIGAVASFLGVGGSVLTVPLMRRKGLPMADATALANPLSLPVAVIGTAVYAFAATGTASGSVHLGYVDLVAAGALLCGSLPAIAVTRRVVGRIPDRAHAIAYLALLVAALIAIVIR</sequence>
<comment type="similarity">
    <text evidence="2 6">Belongs to the 4-toluene sulfonate uptake permease (TSUP) (TC 2.A.102) family.</text>
</comment>
<evidence type="ECO:0000313" key="8">
    <source>
        <dbReference type="Proteomes" id="UP000013968"/>
    </source>
</evidence>
<reference evidence="7 8" key="1">
    <citation type="journal article" date="2013" name="BMC Genomics">
        <title>ContigScape: a Cytoscape plugin facilitating microbial genome gap closing.</title>
        <authorList>
            <person name="Tang B."/>
            <person name="Wang Q."/>
            <person name="Yang M."/>
            <person name="Xie F."/>
            <person name="Zhu Y."/>
            <person name="Zhuo Y."/>
            <person name="Wang S."/>
            <person name="Gao H."/>
            <person name="Ding X."/>
            <person name="Zhang L."/>
            <person name="Zhao G."/>
            <person name="Zheng H."/>
        </authorList>
    </citation>
    <scope>NUCLEOTIDE SEQUENCE [LARGE SCALE GENOMIC DNA]</scope>
    <source>
        <strain evidence="7 8">HCCB10007</strain>
    </source>
</reference>
<accession>R4SYR6</accession>
<organism evidence="7 8">
    <name type="scientific">Amycolatopsis keratiniphila</name>
    <dbReference type="NCBI Taxonomy" id="129921"/>
    <lineage>
        <taxon>Bacteria</taxon>
        <taxon>Bacillati</taxon>
        <taxon>Actinomycetota</taxon>
        <taxon>Actinomycetes</taxon>
        <taxon>Pseudonocardiales</taxon>
        <taxon>Pseudonocardiaceae</taxon>
        <taxon>Amycolatopsis</taxon>
        <taxon>Amycolatopsis japonica group</taxon>
    </lineage>
</organism>
<evidence type="ECO:0000256" key="1">
    <source>
        <dbReference type="ARBA" id="ARBA00004141"/>
    </source>
</evidence>
<protein>
    <recommendedName>
        <fullName evidence="6">Probable membrane transporter protein</fullName>
    </recommendedName>
</protein>
<feature type="transmembrane region" description="Helical" evidence="6">
    <location>
        <begin position="56"/>
        <end position="78"/>
    </location>
</feature>
<dbReference type="PATRIC" id="fig|1156913.3.peg.6009"/>
<evidence type="ECO:0000313" key="7">
    <source>
        <dbReference type="EMBL" id="AGM08474.1"/>
    </source>
</evidence>
<evidence type="ECO:0000256" key="2">
    <source>
        <dbReference type="ARBA" id="ARBA00009142"/>
    </source>
</evidence>
<dbReference type="PANTHER" id="PTHR43701">
    <property type="entry name" value="MEMBRANE TRANSPORTER PROTEIN MJ0441-RELATED"/>
    <property type="match status" value="1"/>
</dbReference>
<feature type="transmembrane region" description="Helical" evidence="6">
    <location>
        <begin position="257"/>
        <end position="275"/>
    </location>
</feature>
<dbReference type="InterPro" id="IPR002781">
    <property type="entry name" value="TM_pro_TauE-like"/>
</dbReference>